<dbReference type="EMBL" id="JAAGVB010000020">
    <property type="protein sequence ID" value="NEW33824.1"/>
    <property type="molecule type" value="Genomic_DNA"/>
</dbReference>
<dbReference type="AlphaFoldDB" id="A0A6P1CR16"/>
<organism evidence="2 3">
    <name type="scientific">Nocardia cyriacigeorgica</name>
    <dbReference type="NCBI Taxonomy" id="135487"/>
    <lineage>
        <taxon>Bacteria</taxon>
        <taxon>Bacillati</taxon>
        <taxon>Actinomycetota</taxon>
        <taxon>Actinomycetes</taxon>
        <taxon>Mycobacteriales</taxon>
        <taxon>Nocardiaceae</taxon>
        <taxon>Nocardia</taxon>
    </lineage>
</organism>
<comment type="caution">
    <text evidence="2">The sequence shown here is derived from an EMBL/GenBank/DDBJ whole genome shotgun (WGS) entry which is preliminary data.</text>
</comment>
<name>A0A6P1CR16_9NOCA</name>
<accession>A0A6P1CR16</accession>
<feature type="region of interest" description="Disordered" evidence="1">
    <location>
        <begin position="1"/>
        <end position="34"/>
    </location>
</feature>
<evidence type="ECO:0000256" key="1">
    <source>
        <dbReference type="SAM" id="MobiDB-lite"/>
    </source>
</evidence>
<protein>
    <submittedName>
        <fullName evidence="2">Uncharacterized protein</fullName>
    </submittedName>
</protein>
<gene>
    <name evidence="2" type="ORF">GV791_14800</name>
</gene>
<sequence length="157" mass="17946">MGKPKPRRIPTPPAPKGVTGNRTPPRPRILQTPSGENHLRIRLRHVDVGGPWCLTKITPEQFVDLLGRLKAFESMTYNEIFAPGKDEGKVYAVDKIPNRAALDRLTELQLDDMTEIARLRISGKGRLYGFAPNRGPDFWVLWWDPEHEIWPSTKRNT</sequence>
<dbReference type="Proteomes" id="UP000471166">
    <property type="component" value="Unassembled WGS sequence"/>
</dbReference>
<dbReference type="RefSeq" id="WP_163845201.1">
    <property type="nucleotide sequence ID" value="NZ_JAAGVB010000020.1"/>
</dbReference>
<evidence type="ECO:0000313" key="3">
    <source>
        <dbReference type="Proteomes" id="UP000471166"/>
    </source>
</evidence>
<reference evidence="2 3" key="1">
    <citation type="submission" date="2020-01" db="EMBL/GenBank/DDBJ databases">
        <title>Genetics and antimicrobial susceptibilities of Nocardia species isolated from the soil; a comparison with species isolated from humans.</title>
        <authorList>
            <person name="Carrasco G."/>
            <person name="Monzon S."/>
            <person name="Sansegundo M."/>
            <person name="Garcia E."/>
            <person name="Garrido N."/>
            <person name="Medina M.J."/>
            <person name="Villalon P."/>
            <person name="Ramirez-Arocha A.C."/>
            <person name="Jimenez P."/>
            <person name="Cuesta I."/>
            <person name="Valdezate S."/>
        </authorList>
    </citation>
    <scope>NUCLEOTIDE SEQUENCE [LARGE SCALE GENOMIC DNA]</scope>
    <source>
        <strain evidence="2 3">CNM20110626</strain>
    </source>
</reference>
<evidence type="ECO:0000313" key="2">
    <source>
        <dbReference type="EMBL" id="NEW33824.1"/>
    </source>
</evidence>
<proteinExistence type="predicted"/>